<accession>A0A857N8T3</accession>
<feature type="domain" description="Tetrahydrofolate dehydrogenase/cyclohydrolase NAD(P)-binding" evidence="10">
    <location>
        <begin position="143"/>
        <end position="265"/>
    </location>
</feature>
<keyword evidence="4 11" id="KW-0378">Hydrolase</keyword>
<organism evidence="11 12">
    <name type="scientific">Candidatus Chazhemtobacterium aquaticus</name>
    <dbReference type="NCBI Taxonomy" id="2715735"/>
    <lineage>
        <taxon>Bacteria</taxon>
        <taxon>Candidatus Chazhemtobacteraceae</taxon>
        <taxon>Candidatus Chazhemtobacterium</taxon>
    </lineage>
</organism>
<keyword evidence="7" id="KW-0028">Amino-acid biosynthesis</keyword>
<proteinExistence type="predicted"/>
<dbReference type="KEGG" id="caqa:MICH65_0768"/>
<keyword evidence="2" id="KW-0554">One-carbon metabolism</keyword>
<dbReference type="Gene3D" id="3.40.50.10860">
    <property type="entry name" value="Leucine Dehydrogenase, chain A, domain 1"/>
    <property type="match status" value="1"/>
</dbReference>
<evidence type="ECO:0000256" key="1">
    <source>
        <dbReference type="ARBA" id="ARBA00004777"/>
    </source>
</evidence>
<dbReference type="GO" id="GO:0004488">
    <property type="term" value="F:methylenetetrahydrofolate dehydrogenase (NADP+) activity"/>
    <property type="evidence" value="ECO:0007669"/>
    <property type="project" value="UniProtKB-EC"/>
</dbReference>
<evidence type="ECO:0000256" key="5">
    <source>
        <dbReference type="ARBA" id="ARBA00022857"/>
    </source>
</evidence>
<dbReference type="InterPro" id="IPR036291">
    <property type="entry name" value="NAD(P)-bd_dom_sf"/>
</dbReference>
<dbReference type="Pfam" id="PF00763">
    <property type="entry name" value="THF_DHG_CYH"/>
    <property type="match status" value="1"/>
</dbReference>
<dbReference type="PANTHER" id="PTHR48099:SF5">
    <property type="entry name" value="C-1-TETRAHYDROFOLATE SYNTHASE, CYTOPLASMIC"/>
    <property type="match status" value="1"/>
</dbReference>
<keyword evidence="3" id="KW-0658">Purine biosynthesis</keyword>
<feature type="domain" description="Tetrahydrofolate dehydrogenase/cyclohydrolase catalytic" evidence="9">
    <location>
        <begin position="4"/>
        <end position="112"/>
    </location>
</feature>
<dbReference type="GO" id="GO:0005829">
    <property type="term" value="C:cytosol"/>
    <property type="evidence" value="ECO:0007669"/>
    <property type="project" value="TreeGrafter"/>
</dbReference>
<dbReference type="GO" id="GO:0006164">
    <property type="term" value="P:purine nucleotide biosynthetic process"/>
    <property type="evidence" value="ECO:0007669"/>
    <property type="project" value="UniProtKB-KW"/>
</dbReference>
<dbReference type="RefSeq" id="WP_161932111.1">
    <property type="nucleotide sequence ID" value="NZ_CP047901.1"/>
</dbReference>
<keyword evidence="5" id="KW-0521">NADP</keyword>
<dbReference type="PANTHER" id="PTHR48099">
    <property type="entry name" value="C-1-TETRAHYDROFOLATE SYNTHASE, CYTOPLASMIC-RELATED"/>
    <property type="match status" value="1"/>
</dbReference>
<keyword evidence="6 11" id="KW-0560">Oxidoreductase</keyword>
<dbReference type="SUPFAM" id="SSF53223">
    <property type="entry name" value="Aminoacid dehydrogenase-like, N-terminal domain"/>
    <property type="match status" value="1"/>
</dbReference>
<evidence type="ECO:0000256" key="8">
    <source>
        <dbReference type="ARBA" id="ARBA00023268"/>
    </source>
</evidence>
<evidence type="ECO:0000256" key="4">
    <source>
        <dbReference type="ARBA" id="ARBA00022801"/>
    </source>
</evidence>
<keyword evidence="8" id="KW-0511">Multifunctional enzyme</keyword>
<protein>
    <submittedName>
        <fullName evidence="11">Methenyltetrahydrofolate cyclohydrolase / Methylenetetrahydrofolate dehydrogenase (NADP+)</fullName>
        <ecNumber evidence="11">1.5.1.5</ecNumber>
        <ecNumber evidence="11">3.5.4.9</ecNumber>
    </submittedName>
</protein>
<dbReference type="GO" id="GO:0004477">
    <property type="term" value="F:methenyltetrahydrofolate cyclohydrolase activity"/>
    <property type="evidence" value="ECO:0007669"/>
    <property type="project" value="UniProtKB-EC"/>
</dbReference>
<evidence type="ECO:0000313" key="11">
    <source>
        <dbReference type="EMBL" id="QHO63749.1"/>
    </source>
</evidence>
<dbReference type="InterPro" id="IPR000672">
    <property type="entry name" value="THF_DH/CycHdrlase"/>
</dbReference>
<dbReference type="InterPro" id="IPR020867">
    <property type="entry name" value="THF_DH/CycHdrlase_CS"/>
</dbReference>
<evidence type="ECO:0000256" key="2">
    <source>
        <dbReference type="ARBA" id="ARBA00022563"/>
    </source>
</evidence>
<dbReference type="EMBL" id="CP047901">
    <property type="protein sequence ID" value="QHO63749.1"/>
    <property type="molecule type" value="Genomic_DNA"/>
</dbReference>
<keyword evidence="7" id="KW-0486">Methionine biosynthesis</keyword>
<sequence length="266" mass="28754">MVFEGRKKAGEIEVGLKQRVADLGRKPVLAILWVGDNQASAKYIENKKGLGERIGAEVRVERVEAVELEDRLKKLVDDKNIDGVMVQLPVPGIDPDKVRELLEIIPVAKDVDGLSSENLRLIATGEQEFLPATVMAVGKIMDEAIREVGLDIERMKVAVVGSKGMVGKPLVSQLKRFGFEVGEFDLGDGLELGEYDVVISATGQTGLIKKSMVKKGVVAIDVGFPKGDFEEGIDQVASFVTPVPGGVGPMTVVCLFENLVRSVENE</sequence>
<evidence type="ECO:0000259" key="9">
    <source>
        <dbReference type="Pfam" id="PF00763"/>
    </source>
</evidence>
<dbReference type="InterPro" id="IPR046346">
    <property type="entry name" value="Aminoacid_DH-like_N_sf"/>
</dbReference>
<dbReference type="EC" id="1.5.1.5" evidence="11"/>
<evidence type="ECO:0000256" key="7">
    <source>
        <dbReference type="ARBA" id="ARBA00023167"/>
    </source>
</evidence>
<dbReference type="PRINTS" id="PR00085">
    <property type="entry name" value="THFDHDRGNASE"/>
</dbReference>
<dbReference type="SUPFAM" id="SSF51735">
    <property type="entry name" value="NAD(P)-binding Rossmann-fold domains"/>
    <property type="match status" value="1"/>
</dbReference>
<dbReference type="InterPro" id="IPR020631">
    <property type="entry name" value="THF_DH/CycHdrlase_NAD-bd_dom"/>
</dbReference>
<evidence type="ECO:0000256" key="3">
    <source>
        <dbReference type="ARBA" id="ARBA00022755"/>
    </source>
</evidence>
<dbReference type="GO" id="GO:0009086">
    <property type="term" value="P:methionine biosynthetic process"/>
    <property type="evidence" value="ECO:0007669"/>
    <property type="project" value="UniProtKB-KW"/>
</dbReference>
<dbReference type="AlphaFoldDB" id="A0A857N8T3"/>
<dbReference type="PROSITE" id="PS00767">
    <property type="entry name" value="THF_DHG_CYH_2"/>
    <property type="match status" value="1"/>
</dbReference>
<dbReference type="Proteomes" id="UP000463983">
    <property type="component" value="Chromosome"/>
</dbReference>
<evidence type="ECO:0000259" key="10">
    <source>
        <dbReference type="Pfam" id="PF02882"/>
    </source>
</evidence>
<reference evidence="12" key="1">
    <citation type="journal article" date="2020" name="Microorganisms">
        <title>Complete Genome of a Member of a New Bacterial Lineage in the Microgenomates Group Reveals an Unusual Nucleotide Composition Disparity Between Two Strands of DNA and Limited Metabolic Potential.</title>
        <authorList>
            <person name="Kadnikov V.V."/>
            <person name="Mardanov A.V."/>
            <person name="Beletsky A.V."/>
            <person name="Karnachuk O.V."/>
            <person name="Ravin N.V."/>
        </authorList>
    </citation>
    <scope>NUCLEOTIDE SEQUENCE [LARGE SCALE GENOMIC DNA]</scope>
</reference>
<dbReference type="EC" id="3.5.4.9" evidence="11"/>
<dbReference type="Gene3D" id="3.40.50.720">
    <property type="entry name" value="NAD(P)-binding Rossmann-like Domain"/>
    <property type="match status" value="1"/>
</dbReference>
<dbReference type="InterPro" id="IPR020630">
    <property type="entry name" value="THF_DH/CycHdrlase_cat_dom"/>
</dbReference>
<name>A0A857N8T3_9BACT</name>
<keyword evidence="12" id="KW-1185">Reference proteome</keyword>
<evidence type="ECO:0000313" key="12">
    <source>
        <dbReference type="Proteomes" id="UP000463983"/>
    </source>
</evidence>
<dbReference type="Pfam" id="PF02882">
    <property type="entry name" value="THF_DHG_CYH_C"/>
    <property type="match status" value="1"/>
</dbReference>
<gene>
    <name evidence="11" type="ORF">MICH65_0768</name>
</gene>
<evidence type="ECO:0000256" key="6">
    <source>
        <dbReference type="ARBA" id="ARBA00023002"/>
    </source>
</evidence>
<comment type="pathway">
    <text evidence="1">One-carbon metabolism; tetrahydrofolate interconversion.</text>
</comment>
<dbReference type="GO" id="GO:0035999">
    <property type="term" value="P:tetrahydrofolate interconversion"/>
    <property type="evidence" value="ECO:0007669"/>
    <property type="project" value="TreeGrafter"/>
</dbReference>